<dbReference type="PANTHER" id="PTHR30204">
    <property type="entry name" value="REDOX-CYCLING DRUG-SENSING TRANSCRIPTIONAL ACTIVATOR SOXR"/>
    <property type="match status" value="1"/>
</dbReference>
<evidence type="ECO:0000313" key="8">
    <source>
        <dbReference type="Proteomes" id="UP000006977"/>
    </source>
</evidence>
<protein>
    <recommendedName>
        <fullName evidence="6">HTH merR-type domain-containing protein</fullName>
    </recommendedName>
</protein>
<dbReference type="SMART" id="SM00422">
    <property type="entry name" value="HTH_MERR"/>
    <property type="match status" value="1"/>
</dbReference>
<dbReference type="Pfam" id="PF13411">
    <property type="entry name" value="MerR_1"/>
    <property type="match status" value="1"/>
</dbReference>
<dbReference type="PATRIC" id="fig|1053206.3.peg.4509"/>
<keyword evidence="3" id="KW-0238">DNA-binding</keyword>
<accession>J8CUZ4</accession>
<gene>
    <name evidence="7" type="ORF">IGC_04416</name>
</gene>
<dbReference type="PROSITE" id="PS50937">
    <property type="entry name" value="HTH_MERR_2"/>
    <property type="match status" value="1"/>
</dbReference>
<keyword evidence="4" id="KW-0804">Transcription</keyword>
<dbReference type="SUPFAM" id="SSF46955">
    <property type="entry name" value="Putative DNA-binding domain"/>
    <property type="match status" value="1"/>
</dbReference>
<keyword evidence="2" id="KW-0805">Transcription regulation</keyword>
<name>J8CUZ4_BACCE</name>
<dbReference type="RefSeq" id="WP_002150020.1">
    <property type="nucleotide sequence ID" value="NZ_JH792148.1"/>
</dbReference>
<evidence type="ECO:0000259" key="6">
    <source>
        <dbReference type="PROSITE" id="PS50937"/>
    </source>
</evidence>
<evidence type="ECO:0000313" key="7">
    <source>
        <dbReference type="EMBL" id="EJQ76506.1"/>
    </source>
</evidence>
<dbReference type="Gene3D" id="1.10.1660.10">
    <property type="match status" value="1"/>
</dbReference>
<dbReference type="EMBL" id="AHEA01000028">
    <property type="protein sequence ID" value="EJQ76506.1"/>
    <property type="molecule type" value="Genomic_DNA"/>
</dbReference>
<feature type="coiled-coil region" evidence="5">
    <location>
        <begin position="90"/>
        <end position="117"/>
    </location>
</feature>
<evidence type="ECO:0000256" key="3">
    <source>
        <dbReference type="ARBA" id="ARBA00023125"/>
    </source>
</evidence>
<evidence type="ECO:0000256" key="2">
    <source>
        <dbReference type="ARBA" id="ARBA00023015"/>
    </source>
</evidence>
<reference evidence="7 8" key="1">
    <citation type="submission" date="2012-04" db="EMBL/GenBank/DDBJ databases">
        <title>The Genome Sequence of Bacillus cereus HuA4-10.</title>
        <authorList>
            <consortium name="The Broad Institute Genome Sequencing Platform"/>
            <consortium name="The Broad Institute Genome Sequencing Center for Infectious Disease"/>
            <person name="Feldgarden M."/>
            <person name="Van der Auwera G.A."/>
            <person name="Mahillon J."/>
            <person name="Duprez V."/>
            <person name="Timmery S."/>
            <person name="Mattelet C."/>
            <person name="Dierick K."/>
            <person name="Sun M."/>
            <person name="Yu Z."/>
            <person name="Zhu L."/>
            <person name="Hu X."/>
            <person name="Shank E.B."/>
            <person name="Swiecicka I."/>
            <person name="Hansen B.M."/>
            <person name="Andrup L."/>
            <person name="Young S.K."/>
            <person name="Zeng Q."/>
            <person name="Gargeya S."/>
            <person name="Fitzgerald M."/>
            <person name="Haas B."/>
            <person name="Abouelleil A."/>
            <person name="Alvarado L."/>
            <person name="Arachchi H.M."/>
            <person name="Berlin A."/>
            <person name="Chapman S.B."/>
            <person name="Goldberg J."/>
            <person name="Griggs A."/>
            <person name="Gujja S."/>
            <person name="Hansen M."/>
            <person name="Howarth C."/>
            <person name="Imamovic A."/>
            <person name="Larimer J."/>
            <person name="McCowen C."/>
            <person name="Montmayeur A."/>
            <person name="Murphy C."/>
            <person name="Neiman D."/>
            <person name="Pearson M."/>
            <person name="Priest M."/>
            <person name="Roberts A."/>
            <person name="Saif S."/>
            <person name="Shea T."/>
            <person name="Sisk P."/>
            <person name="Sykes S."/>
            <person name="Wortman J."/>
            <person name="Nusbaum C."/>
            <person name="Birren B."/>
        </authorList>
    </citation>
    <scope>NUCLEOTIDE SEQUENCE [LARGE SCALE GENOMIC DNA]</scope>
    <source>
        <strain evidence="7 8">HuA4-10</strain>
    </source>
</reference>
<dbReference type="GO" id="GO:0003700">
    <property type="term" value="F:DNA-binding transcription factor activity"/>
    <property type="evidence" value="ECO:0007669"/>
    <property type="project" value="InterPro"/>
</dbReference>
<evidence type="ECO:0000256" key="5">
    <source>
        <dbReference type="SAM" id="Coils"/>
    </source>
</evidence>
<dbReference type="HOGENOM" id="CLU_2082518_0_0_9"/>
<evidence type="ECO:0000256" key="1">
    <source>
        <dbReference type="ARBA" id="ARBA00022491"/>
    </source>
</evidence>
<dbReference type="Proteomes" id="UP000006977">
    <property type="component" value="Unassembled WGS sequence"/>
</dbReference>
<dbReference type="AlphaFoldDB" id="J8CUZ4"/>
<dbReference type="InterPro" id="IPR009061">
    <property type="entry name" value="DNA-bd_dom_put_sf"/>
</dbReference>
<sequence length="118" mass="13812">MRIGEFVTLLHTTKDTVRHYEDLNLIVPTRINNRKEYSEKEILDFQVIIELKEMGLSLKDIQLLFELKGLLGCGDKKLIDEVVAKLTNHADSLLLEEENIRNRRIQLQKKLSEIKKLL</sequence>
<dbReference type="InterPro" id="IPR047057">
    <property type="entry name" value="MerR_fam"/>
</dbReference>
<dbReference type="PANTHER" id="PTHR30204:SF69">
    <property type="entry name" value="MERR-FAMILY TRANSCRIPTIONAL REGULATOR"/>
    <property type="match status" value="1"/>
</dbReference>
<keyword evidence="5" id="KW-0175">Coiled coil</keyword>
<keyword evidence="1" id="KW-0678">Repressor</keyword>
<dbReference type="GO" id="GO:0003677">
    <property type="term" value="F:DNA binding"/>
    <property type="evidence" value="ECO:0007669"/>
    <property type="project" value="UniProtKB-KW"/>
</dbReference>
<evidence type="ECO:0000256" key="4">
    <source>
        <dbReference type="ARBA" id="ARBA00023163"/>
    </source>
</evidence>
<feature type="domain" description="HTH merR-type" evidence="6">
    <location>
        <begin position="1"/>
        <end position="67"/>
    </location>
</feature>
<comment type="caution">
    <text evidence="7">The sequence shown here is derived from an EMBL/GenBank/DDBJ whole genome shotgun (WGS) entry which is preliminary data.</text>
</comment>
<dbReference type="InterPro" id="IPR000551">
    <property type="entry name" value="MerR-type_HTH_dom"/>
</dbReference>
<organism evidence="7 8">
    <name type="scientific">Bacillus cereus HuA4-10</name>
    <dbReference type="NCBI Taxonomy" id="1053206"/>
    <lineage>
        <taxon>Bacteria</taxon>
        <taxon>Bacillati</taxon>
        <taxon>Bacillota</taxon>
        <taxon>Bacilli</taxon>
        <taxon>Bacillales</taxon>
        <taxon>Bacillaceae</taxon>
        <taxon>Bacillus</taxon>
        <taxon>Bacillus cereus group</taxon>
    </lineage>
</organism>
<proteinExistence type="predicted"/>